<evidence type="ECO:0000313" key="3">
    <source>
        <dbReference type="EMBL" id="MDH2051645.1"/>
    </source>
</evidence>
<proteinExistence type="predicted"/>
<comment type="caution">
    <text evidence="3">The sequence shown here is derived from an EMBL/GenBank/DDBJ whole genome shotgun (WGS) entry which is preliminary data.</text>
</comment>
<organism evidence="3 4">
    <name type="scientific">Achromobacter marplatensis</name>
    <dbReference type="NCBI Taxonomy" id="470868"/>
    <lineage>
        <taxon>Bacteria</taxon>
        <taxon>Pseudomonadati</taxon>
        <taxon>Pseudomonadota</taxon>
        <taxon>Betaproteobacteria</taxon>
        <taxon>Burkholderiales</taxon>
        <taxon>Alcaligenaceae</taxon>
        <taxon>Achromobacter</taxon>
    </lineage>
</organism>
<accession>A0AA42WAL2</accession>
<feature type="transmembrane region" description="Helical" evidence="2">
    <location>
        <begin position="29"/>
        <end position="51"/>
    </location>
</feature>
<keyword evidence="2" id="KW-0812">Transmembrane</keyword>
<gene>
    <name evidence="3" type="ORF">N5K24_14670</name>
</gene>
<dbReference type="RefSeq" id="WP_280027213.1">
    <property type="nucleotide sequence ID" value="NZ_JAOCKG010000005.1"/>
</dbReference>
<feature type="compositionally biased region" description="Basic and acidic residues" evidence="1">
    <location>
        <begin position="180"/>
        <end position="213"/>
    </location>
</feature>
<keyword evidence="2" id="KW-1133">Transmembrane helix</keyword>
<keyword evidence="2" id="KW-0472">Membrane</keyword>
<name>A0AA42WAL2_9BURK</name>
<evidence type="ECO:0000256" key="1">
    <source>
        <dbReference type="SAM" id="MobiDB-lite"/>
    </source>
</evidence>
<dbReference type="AlphaFoldDB" id="A0AA42WAL2"/>
<evidence type="ECO:0000313" key="4">
    <source>
        <dbReference type="Proteomes" id="UP001161276"/>
    </source>
</evidence>
<reference evidence="3" key="1">
    <citation type="submission" date="2022-09" db="EMBL/GenBank/DDBJ databases">
        <title>Intensive care unit water sources are persistently colonized with multi-drug resistant bacteria and are the site of extensive horizontal gene transfer of antibiotic resistance genes.</title>
        <authorList>
            <person name="Diorio-Toth L."/>
        </authorList>
    </citation>
    <scope>NUCLEOTIDE SEQUENCE</scope>
    <source>
        <strain evidence="3">GD03676</strain>
    </source>
</reference>
<feature type="region of interest" description="Disordered" evidence="1">
    <location>
        <begin position="174"/>
        <end position="220"/>
    </location>
</feature>
<dbReference type="Proteomes" id="UP001161276">
    <property type="component" value="Unassembled WGS sequence"/>
</dbReference>
<dbReference type="EMBL" id="JAOCKG010000005">
    <property type="protein sequence ID" value="MDH2051645.1"/>
    <property type="molecule type" value="Genomic_DNA"/>
</dbReference>
<feature type="transmembrane region" description="Helical" evidence="2">
    <location>
        <begin position="79"/>
        <end position="100"/>
    </location>
</feature>
<protein>
    <submittedName>
        <fullName evidence="3">Uncharacterized protein</fullName>
    </submittedName>
</protein>
<sequence length="220" mass="24677">MMNLTSPASVRQDSRLIGQTLLKLALPRLVVRAIVIAVAVILWYLVASWILDFGRRMNYDFLHSLGQPTMDMVQKVNPYIWWVVAGIWSLIVFFSVKAWFSASLASGAATPVGTDVLADLAPNLSEESLGVLRWTWGDRQEPFTVGDLRRSLSEIRHNRIGKIAMVAEQAQILEGSAARPGRDPRDDGRRDDGRREPARVEVRGETRGDRYVEPRIGPAR</sequence>
<evidence type="ECO:0000256" key="2">
    <source>
        <dbReference type="SAM" id="Phobius"/>
    </source>
</evidence>